<evidence type="ECO:0008006" key="3">
    <source>
        <dbReference type="Google" id="ProtNLM"/>
    </source>
</evidence>
<dbReference type="RefSeq" id="WP_092856429.1">
    <property type="nucleotide sequence ID" value="NZ_FOQH01000001.1"/>
</dbReference>
<protein>
    <recommendedName>
        <fullName evidence="3">Helix-turn-helix domain-containing protein</fullName>
    </recommendedName>
</protein>
<dbReference type="STRING" id="1114924.SAMN05216258_1013"/>
<keyword evidence="2" id="KW-1185">Reference proteome</keyword>
<reference evidence="1 2" key="1">
    <citation type="submission" date="2016-10" db="EMBL/GenBank/DDBJ databases">
        <authorList>
            <person name="de Groot N.N."/>
        </authorList>
    </citation>
    <scope>NUCLEOTIDE SEQUENCE [LARGE SCALE GENOMIC DNA]</scope>
    <source>
        <strain evidence="1 2">CGMCC 1.11030</strain>
    </source>
</reference>
<proteinExistence type="predicted"/>
<evidence type="ECO:0000313" key="1">
    <source>
        <dbReference type="EMBL" id="SFH60214.1"/>
    </source>
</evidence>
<gene>
    <name evidence="1" type="ORF">SAMN05216258_1013</name>
</gene>
<organism evidence="1 2">
    <name type="scientific">Albimonas pacifica</name>
    <dbReference type="NCBI Taxonomy" id="1114924"/>
    <lineage>
        <taxon>Bacteria</taxon>
        <taxon>Pseudomonadati</taxon>
        <taxon>Pseudomonadota</taxon>
        <taxon>Alphaproteobacteria</taxon>
        <taxon>Rhodobacterales</taxon>
        <taxon>Paracoccaceae</taxon>
        <taxon>Albimonas</taxon>
    </lineage>
</organism>
<name>A0A1I3BD53_9RHOB</name>
<dbReference type="InterPro" id="IPR036388">
    <property type="entry name" value="WH-like_DNA-bd_sf"/>
</dbReference>
<evidence type="ECO:0000313" key="2">
    <source>
        <dbReference type="Proteomes" id="UP000199377"/>
    </source>
</evidence>
<dbReference type="AlphaFoldDB" id="A0A1I3BD53"/>
<dbReference type="OrthoDB" id="6059216at2"/>
<dbReference type="Gene3D" id="1.10.10.10">
    <property type="entry name" value="Winged helix-like DNA-binding domain superfamily/Winged helix DNA-binding domain"/>
    <property type="match status" value="1"/>
</dbReference>
<sequence length="88" mass="10042">MGKPSTDATDAQQGGLTLAGRRYLSPAELSRLLGVTPRTLNRWHEARIGPPRVKVGSMVLYDCEKLPEWLDCHECRPVERRSDRRRAR</sequence>
<dbReference type="EMBL" id="FOQH01000001">
    <property type="protein sequence ID" value="SFH60214.1"/>
    <property type="molecule type" value="Genomic_DNA"/>
</dbReference>
<dbReference type="Proteomes" id="UP000199377">
    <property type="component" value="Unassembled WGS sequence"/>
</dbReference>
<accession>A0A1I3BD53</accession>
<dbReference type="SUPFAM" id="SSF46955">
    <property type="entry name" value="Putative DNA-binding domain"/>
    <property type="match status" value="1"/>
</dbReference>
<dbReference type="InterPro" id="IPR009061">
    <property type="entry name" value="DNA-bd_dom_put_sf"/>
</dbReference>